<feature type="domain" description="Sushi" evidence="8">
    <location>
        <begin position="854"/>
        <end position="911"/>
    </location>
</feature>
<feature type="disulfide bond" evidence="5">
    <location>
        <begin position="27"/>
        <end position="36"/>
    </location>
</feature>
<feature type="domain" description="EGF-like" evidence="7">
    <location>
        <begin position="254"/>
        <end position="293"/>
    </location>
</feature>
<keyword evidence="6" id="KW-0768">Sushi</keyword>
<dbReference type="Pfam" id="PF12947">
    <property type="entry name" value="EGF_3"/>
    <property type="match status" value="1"/>
</dbReference>
<dbReference type="Gene3D" id="2.10.25.10">
    <property type="entry name" value="Laminin"/>
    <property type="match status" value="5"/>
</dbReference>
<dbReference type="PANTHER" id="PTHR45656">
    <property type="entry name" value="PROTEIN CBR-CLEC-78"/>
    <property type="match status" value="1"/>
</dbReference>
<proteinExistence type="predicted"/>
<feature type="disulfide bond" evidence="6">
    <location>
        <begin position="824"/>
        <end position="851"/>
    </location>
</feature>
<evidence type="ECO:0000313" key="10">
    <source>
        <dbReference type="Proteomes" id="UP001476798"/>
    </source>
</evidence>
<dbReference type="EMBL" id="JAHRIO010072137">
    <property type="protein sequence ID" value="MEQ2182387.1"/>
    <property type="molecule type" value="Genomic_DNA"/>
</dbReference>
<feature type="domain" description="Sushi" evidence="8">
    <location>
        <begin position="1393"/>
        <end position="1449"/>
    </location>
</feature>
<comment type="caution">
    <text evidence="9">The sequence shown here is derived from an EMBL/GenBank/DDBJ whole genome shotgun (WGS) entry which is preliminary data.</text>
</comment>
<dbReference type="InterPro" id="IPR035976">
    <property type="entry name" value="Sushi/SCR/CCP_sf"/>
</dbReference>
<dbReference type="InterPro" id="IPR001759">
    <property type="entry name" value="PTX_dom"/>
</dbReference>
<feature type="disulfide bond" evidence="6">
    <location>
        <begin position="1073"/>
        <end position="1100"/>
    </location>
</feature>
<evidence type="ECO:0000256" key="4">
    <source>
        <dbReference type="ARBA" id="ARBA00023157"/>
    </source>
</evidence>
<sequence>VFHECFLNPCQNKGTCEEVGAGYVCTCMPGFTGFLCEGEINECISSPCLNEGVCVDEVNKFTCSCADGYTGSRCELEINECLSSPCLNGGVCEDWTGGYSCNCAVGFSGDRCEINTDDCYSSPCLNGGSCIDAVNSFRWVLYVNGKERITDCPAVNTGQWYHIGGGALVLGQDQDQRGEGFNPVESFVGSISRLNIWDRVLTPQQECRVDLLVLWKMACTRVQISMLATLWSISVMLAFTCWETPRCTAAIAANVDECALGSDCDDHASCQNTDGSYICTCIHPYTGDGKNCTEPVKCQNPGSPEFGHRDGSSFLMGSAVVFGCDNGYELIGFSRLHCLHSGTWDNPVPYCRVCFLFPLSCKMGFLPHIPYEFQCLSTLRWSGTPPVCYPVTCGGPPTVEHANYVLDTNTYLSPVKYTCVEGYRYTLIGPETRECLATGQWSEGFLQCVPRSCGPPPAIDHAVPHETHKLFGDTASYYCTDGYTASNNSKMVCSAQGVWVPPDGMEAPRCIANFCLRPPEVPHAILDSVNKPKYASNTEVSYKCEEGFMLNTTATLRCLLGGKWEPSPFEIGCVPVRCSKPESIDRGYVRGTNYSFGAVVAYSCETGYLIRGEKRRICKANGEWGGVLPACVRTRYTFNNKVRYACNAGYKLVGGPERICQANRQWSNNNPPTCVLLTCDPPPDVVHGYYKGSAFRVGSKVEYFCDEGYELGRNAVWTCLKNGEWDQPSPPRCSPVKCPEPPLEESHLVLKSLDSESGTVELSCDVGFVLEGANVLRCTPSQEWNDTFPVCKEVFCGPPPEVSFGVPSNPYPPFPFSSAVTYTCMGGFTFRKEHSVSCLATSQWSTPYPECIPVECPQPVEISNGIVDVQGLMYLSKALYSCKTGYNLVGNSTVLCGESGAWIGVVPSCRPVECSIPKQIARGKVVYTKLQYGHSATYSCHRGFQLHGPETLKCLADGEWDSEPPVCVQISCTLPQPIENGFVEGQDHSFGVTIFYSCFPGFQLVGQDHLTCEESGWSSSVPMCVPSDCGLPPHIDFGDYVRVMDLTAAPKDTIPASSLDLNFLHGTLIEYRCHPGYNISRRTRLVCQDDGGWNGTAPSCISAECETPSNPEHGFVNVTTSPIGSVASYACEEGYELVGEPVRRCVSGQLWTSDAPVCRPVSCGDPGVVANCTTHGREFVYPEVLNFECYPGFVLKGTDTIACQADGKWNGQKPRCEPLSCGPPTLPSDITVQGKEYTYNKEVELRCQPGFIVKGTSRSVCQADGTWSHGYLSCVPAHCGKPSPIPHGHVIGSEFGYNSKVKYECDEGFKLNGEPTLVCQSDGLWDKPPPRCDIVSCDPPEDISHGFVNGSGFNYNNVVEYVCFDGYEVVGDPILRCSAQGLWVGSVPQCQPCACSPPEVRFGMVTGTGQACGDRVQFSCDQGYKLLGPSQAVCDKGGVWSPGVPVCGMGRCSVAPPEAPNAVLQGGIATFPETVTYKCRLGYLLKGSPVLSCGRDGRWGEPRIHCEPVSCGKPPVVAHGQVVGDVFTFPNQVTYR</sequence>
<feature type="domain" description="Sushi" evidence="8">
    <location>
        <begin position="677"/>
        <end position="735"/>
    </location>
</feature>
<feature type="domain" description="Sushi" evidence="8">
    <location>
        <begin position="1450"/>
        <end position="1508"/>
    </location>
</feature>
<dbReference type="Pfam" id="PF00008">
    <property type="entry name" value="EGF"/>
    <property type="match status" value="3"/>
</dbReference>
<dbReference type="PROSITE" id="PS01186">
    <property type="entry name" value="EGF_2"/>
    <property type="match status" value="4"/>
</dbReference>
<feature type="domain" description="Sushi" evidence="8">
    <location>
        <begin position="1335"/>
        <end position="1392"/>
    </location>
</feature>
<dbReference type="PRINTS" id="PR00895">
    <property type="entry name" value="PENTAXIN"/>
</dbReference>
<dbReference type="PROSITE" id="PS01187">
    <property type="entry name" value="EGF_CA"/>
    <property type="match status" value="3"/>
</dbReference>
<dbReference type="InterPro" id="IPR000742">
    <property type="entry name" value="EGF"/>
</dbReference>
<feature type="domain" description="Sushi" evidence="8">
    <location>
        <begin position="736"/>
        <end position="793"/>
    </location>
</feature>
<dbReference type="Pfam" id="PF00084">
    <property type="entry name" value="Sushi"/>
    <property type="match status" value="20"/>
</dbReference>
<gene>
    <name evidence="9" type="ORF">GOODEAATRI_021853</name>
</gene>
<keyword evidence="3" id="KW-0677">Repeat</keyword>
<feature type="disulfide bond" evidence="6">
    <location>
        <begin position="515"/>
        <end position="558"/>
    </location>
</feature>
<dbReference type="PANTHER" id="PTHR45656:SF4">
    <property type="entry name" value="PROTEIN CBR-CLEC-78"/>
    <property type="match status" value="1"/>
</dbReference>
<feature type="disulfide bond" evidence="6">
    <location>
        <begin position="1479"/>
        <end position="1506"/>
    </location>
</feature>
<dbReference type="Proteomes" id="UP001476798">
    <property type="component" value="Unassembled WGS sequence"/>
</dbReference>
<feature type="domain" description="Sushi" evidence="8">
    <location>
        <begin position="970"/>
        <end position="1026"/>
    </location>
</feature>
<keyword evidence="1 5" id="KW-0245">EGF-like domain</keyword>
<feature type="disulfide bond" evidence="6">
    <location>
        <begin position="1305"/>
        <end position="1332"/>
    </location>
</feature>
<feature type="disulfide bond" evidence="6">
    <location>
        <begin position="604"/>
        <end position="631"/>
    </location>
</feature>
<evidence type="ECO:0000256" key="1">
    <source>
        <dbReference type="ARBA" id="ARBA00022536"/>
    </source>
</evidence>
<reference evidence="9 10" key="1">
    <citation type="submission" date="2021-06" db="EMBL/GenBank/DDBJ databases">
        <authorList>
            <person name="Palmer J.M."/>
        </authorList>
    </citation>
    <scope>NUCLEOTIDE SEQUENCE [LARGE SCALE GENOMIC DNA]</scope>
    <source>
        <strain evidence="9 10">GA_2019</strain>
        <tissue evidence="9">Muscle</tissue>
    </source>
</reference>
<feature type="disulfide bond" evidence="5">
    <location>
        <begin position="65"/>
        <end position="74"/>
    </location>
</feature>
<dbReference type="Pfam" id="PF00354">
    <property type="entry name" value="Pentaxin"/>
    <property type="match status" value="1"/>
</dbReference>
<dbReference type="InterPro" id="IPR000436">
    <property type="entry name" value="Sushi_SCR_CCP_dom"/>
</dbReference>
<feature type="non-terminal residue" evidence="9">
    <location>
        <position position="1"/>
    </location>
</feature>
<keyword evidence="10" id="KW-1185">Reference proteome</keyword>
<dbReference type="InterPro" id="IPR018097">
    <property type="entry name" value="EGF_Ca-bd_CS"/>
</dbReference>
<dbReference type="PROSITE" id="PS00022">
    <property type="entry name" value="EGF_1"/>
    <property type="match status" value="3"/>
</dbReference>
<dbReference type="SMART" id="SM00181">
    <property type="entry name" value="EGF"/>
    <property type="match status" value="4"/>
</dbReference>
<feature type="domain" description="Sushi" evidence="8">
    <location>
        <begin position="1219"/>
        <end position="1276"/>
    </location>
</feature>
<evidence type="ECO:0000259" key="7">
    <source>
        <dbReference type="PROSITE" id="PS50026"/>
    </source>
</evidence>
<dbReference type="SUPFAM" id="SSF57535">
    <property type="entry name" value="Complement control module/SCR domain"/>
    <property type="match status" value="20"/>
</dbReference>
<feature type="domain" description="Sushi" evidence="8">
    <location>
        <begin position="513"/>
        <end position="575"/>
    </location>
</feature>
<keyword evidence="2" id="KW-0732">Signal</keyword>
<dbReference type="SUPFAM" id="SSF57196">
    <property type="entry name" value="EGF/Laminin"/>
    <property type="match status" value="5"/>
</dbReference>
<dbReference type="InterPro" id="IPR024731">
    <property type="entry name" value="NELL2-like_EGF"/>
</dbReference>
<feature type="domain" description="Sushi" evidence="8">
    <location>
        <begin position="1103"/>
        <end position="1160"/>
    </location>
</feature>
<feature type="domain" description="EGF-like" evidence="7">
    <location>
        <begin position="77"/>
        <end position="113"/>
    </location>
</feature>
<feature type="disulfide bond" evidence="6">
    <location>
        <begin position="1189"/>
        <end position="1216"/>
    </location>
</feature>
<dbReference type="SMART" id="SM00179">
    <property type="entry name" value="EGF_CA"/>
    <property type="match status" value="5"/>
</dbReference>
<dbReference type="InterPro" id="IPR051277">
    <property type="entry name" value="SEZ6_CSMD_C4BPB_Regulators"/>
</dbReference>
<feature type="disulfide bond" evidence="6">
    <location>
        <begin position="1420"/>
        <end position="1447"/>
    </location>
</feature>
<feature type="domain" description="Sushi" evidence="8">
    <location>
        <begin position="391"/>
        <end position="450"/>
    </location>
</feature>
<feature type="disulfide bond" evidence="6">
    <location>
        <begin position="882"/>
        <end position="909"/>
    </location>
</feature>
<evidence type="ECO:0000313" key="9">
    <source>
        <dbReference type="EMBL" id="MEQ2182387.1"/>
    </source>
</evidence>
<feature type="disulfide bond" evidence="6">
    <location>
        <begin position="1363"/>
        <end position="1390"/>
    </location>
</feature>
<feature type="domain" description="EGF-like" evidence="7">
    <location>
        <begin position="1"/>
        <end position="37"/>
    </location>
</feature>
<dbReference type="CDD" id="cd00054">
    <property type="entry name" value="EGF_CA"/>
    <property type="match status" value="4"/>
</dbReference>
<protein>
    <recommendedName>
        <fullName evidence="11">SVEP1 protein</fullName>
    </recommendedName>
</protein>
<dbReference type="CDD" id="cd00033">
    <property type="entry name" value="CCP"/>
    <property type="match status" value="20"/>
</dbReference>
<organism evidence="9 10">
    <name type="scientific">Goodea atripinnis</name>
    <dbReference type="NCBI Taxonomy" id="208336"/>
    <lineage>
        <taxon>Eukaryota</taxon>
        <taxon>Metazoa</taxon>
        <taxon>Chordata</taxon>
        <taxon>Craniata</taxon>
        <taxon>Vertebrata</taxon>
        <taxon>Euteleostomi</taxon>
        <taxon>Actinopterygii</taxon>
        <taxon>Neopterygii</taxon>
        <taxon>Teleostei</taxon>
        <taxon>Neoteleostei</taxon>
        <taxon>Acanthomorphata</taxon>
        <taxon>Ovalentaria</taxon>
        <taxon>Atherinomorphae</taxon>
        <taxon>Cyprinodontiformes</taxon>
        <taxon>Goodeidae</taxon>
        <taxon>Goodea</taxon>
    </lineage>
</organism>
<evidence type="ECO:0000256" key="2">
    <source>
        <dbReference type="ARBA" id="ARBA00022729"/>
    </source>
</evidence>
<dbReference type="InterPro" id="IPR013320">
    <property type="entry name" value="ConA-like_dom_sf"/>
</dbReference>
<feature type="domain" description="Sushi" evidence="8">
    <location>
        <begin position="794"/>
        <end position="853"/>
    </location>
</feature>
<evidence type="ECO:0000256" key="6">
    <source>
        <dbReference type="PROSITE-ProRule" id="PRU00302"/>
    </source>
</evidence>
<feature type="disulfide bond" evidence="6">
    <location>
        <begin position="1247"/>
        <end position="1274"/>
    </location>
</feature>
<keyword evidence="4 5" id="KW-1015">Disulfide bond</keyword>
<feature type="disulfide bond" evidence="6">
    <location>
        <begin position="324"/>
        <end position="351"/>
    </location>
</feature>
<feature type="disulfide bond" evidence="6">
    <location>
        <begin position="1131"/>
        <end position="1158"/>
    </location>
</feature>
<evidence type="ECO:0000259" key="8">
    <source>
        <dbReference type="PROSITE" id="PS50923"/>
    </source>
</evidence>
<dbReference type="InterPro" id="IPR001881">
    <property type="entry name" value="EGF-like_Ca-bd_dom"/>
</dbReference>
<feature type="domain" description="Sushi" evidence="8">
    <location>
        <begin position="636"/>
        <end position="676"/>
    </location>
</feature>
<feature type="domain" description="Sushi" evidence="8">
    <location>
        <begin position="1277"/>
        <end position="1334"/>
    </location>
</feature>
<feature type="domain" description="EGF-like" evidence="7">
    <location>
        <begin position="39"/>
        <end position="75"/>
    </location>
</feature>
<feature type="domain" description="Sushi" evidence="8">
    <location>
        <begin position="912"/>
        <end position="969"/>
    </location>
</feature>
<dbReference type="Gene3D" id="2.60.120.200">
    <property type="match status" value="1"/>
</dbReference>
<dbReference type="PROSITE" id="PS50026">
    <property type="entry name" value="EGF_3"/>
    <property type="match status" value="4"/>
</dbReference>
<dbReference type="SMART" id="SM00032">
    <property type="entry name" value="CCP"/>
    <property type="match status" value="20"/>
</dbReference>
<evidence type="ECO:0008006" key="11">
    <source>
        <dbReference type="Google" id="ProtNLM"/>
    </source>
</evidence>
<feature type="disulfide bond" evidence="5">
    <location>
        <begin position="103"/>
        <end position="112"/>
    </location>
</feature>
<feature type="domain" description="Sushi" evidence="8">
    <location>
        <begin position="290"/>
        <end position="353"/>
    </location>
</feature>
<accession>A0ABV0PFY5</accession>
<dbReference type="Gene3D" id="2.10.70.10">
    <property type="entry name" value="Complement Module, domain 1"/>
    <property type="match status" value="20"/>
</dbReference>
<feature type="disulfide bond" evidence="6">
    <location>
        <begin position="764"/>
        <end position="791"/>
    </location>
</feature>
<feature type="domain" description="Sushi" evidence="8">
    <location>
        <begin position="451"/>
        <end position="512"/>
    </location>
</feature>
<evidence type="ECO:0000256" key="5">
    <source>
        <dbReference type="PROSITE-ProRule" id="PRU00076"/>
    </source>
</evidence>
<feature type="domain" description="Sushi" evidence="8">
    <location>
        <begin position="1161"/>
        <end position="1218"/>
    </location>
</feature>
<feature type="domain" description="Sushi" evidence="8">
    <location>
        <begin position="1027"/>
        <end position="1102"/>
    </location>
</feature>
<dbReference type="PROSITE" id="PS00010">
    <property type="entry name" value="ASX_HYDROXYL"/>
    <property type="match status" value="3"/>
</dbReference>
<evidence type="ECO:0000256" key="3">
    <source>
        <dbReference type="ARBA" id="ARBA00022737"/>
    </source>
</evidence>
<comment type="caution">
    <text evidence="5">Lacks conserved residue(s) required for the propagation of feature annotation.</text>
</comment>
<dbReference type="SUPFAM" id="SSF49899">
    <property type="entry name" value="Concanavalin A-like lectins/glucanases"/>
    <property type="match status" value="1"/>
</dbReference>
<feature type="disulfide bond" evidence="6">
    <location>
        <begin position="940"/>
        <end position="967"/>
    </location>
</feature>
<dbReference type="PROSITE" id="PS50923">
    <property type="entry name" value="SUSHI"/>
    <property type="match status" value="20"/>
</dbReference>
<name>A0ABV0PFY5_9TELE</name>
<feature type="domain" description="Sushi" evidence="8">
    <location>
        <begin position="576"/>
        <end position="633"/>
    </location>
</feature>
<dbReference type="InterPro" id="IPR000152">
    <property type="entry name" value="EGF-type_Asp/Asn_hydroxyl_site"/>
</dbReference>